<evidence type="ECO:0000256" key="3">
    <source>
        <dbReference type="ARBA" id="ARBA00011245"/>
    </source>
</evidence>
<dbReference type="AlphaFoldDB" id="A0A1T4M638"/>
<feature type="binding site" evidence="10">
    <location>
        <position position="50"/>
    </location>
    <ligand>
        <name>Mg(2+)</name>
        <dbReference type="ChEBI" id="CHEBI:18420"/>
        <label>1</label>
    </ligand>
</feature>
<evidence type="ECO:0000256" key="4">
    <source>
        <dbReference type="ARBA" id="ARBA00012180"/>
    </source>
</evidence>
<dbReference type="SUPFAM" id="SSF53098">
    <property type="entry name" value="Ribonuclease H-like"/>
    <property type="match status" value="1"/>
</dbReference>
<organism evidence="12 13">
    <name type="scientific">Treponema berlinense</name>
    <dbReference type="NCBI Taxonomy" id="225004"/>
    <lineage>
        <taxon>Bacteria</taxon>
        <taxon>Pseudomonadati</taxon>
        <taxon>Spirochaetota</taxon>
        <taxon>Spirochaetia</taxon>
        <taxon>Spirochaetales</taxon>
        <taxon>Treponemataceae</taxon>
        <taxon>Treponema</taxon>
    </lineage>
</organism>
<reference evidence="12 13" key="1">
    <citation type="submission" date="2017-02" db="EMBL/GenBank/DDBJ databases">
        <authorList>
            <person name="Peterson S.W."/>
        </authorList>
    </citation>
    <scope>NUCLEOTIDE SEQUENCE [LARGE SCALE GENOMIC DNA]</scope>
    <source>
        <strain evidence="12 13">ATCC BAA-909</strain>
    </source>
</reference>
<dbReference type="NCBIfam" id="NF001236">
    <property type="entry name" value="PRK00203.1"/>
    <property type="match status" value="1"/>
</dbReference>
<evidence type="ECO:0000256" key="10">
    <source>
        <dbReference type="HAMAP-Rule" id="MF_00042"/>
    </source>
</evidence>
<keyword evidence="5 10" id="KW-0540">Nuclease</keyword>
<dbReference type="GO" id="GO:0005737">
    <property type="term" value="C:cytoplasm"/>
    <property type="evidence" value="ECO:0007669"/>
    <property type="project" value="UniProtKB-SubCell"/>
</dbReference>
<dbReference type="GO" id="GO:0003676">
    <property type="term" value="F:nucleic acid binding"/>
    <property type="evidence" value="ECO:0007669"/>
    <property type="project" value="InterPro"/>
</dbReference>
<comment type="cofactor">
    <cofactor evidence="10">
        <name>Mg(2+)</name>
        <dbReference type="ChEBI" id="CHEBI:18420"/>
    </cofactor>
    <text evidence="10">Binds 1 Mg(2+) ion per subunit. May bind a second metal ion at a regulatory site, or after substrate binding.</text>
</comment>
<evidence type="ECO:0000259" key="11">
    <source>
        <dbReference type="PROSITE" id="PS50879"/>
    </source>
</evidence>
<keyword evidence="10" id="KW-0963">Cytoplasm</keyword>
<gene>
    <name evidence="10" type="primary">rnhA</name>
    <name evidence="12" type="ORF">SAMN02745152_00769</name>
</gene>
<comment type="catalytic activity">
    <reaction evidence="1 10">
        <text>Endonucleolytic cleavage to 5'-phosphomonoester.</text>
        <dbReference type="EC" id="3.1.26.4"/>
    </reaction>
</comment>
<keyword evidence="7 10" id="KW-0255">Endonuclease</keyword>
<sequence length="152" mass="16815">MENSGKIIVYTDGGCHGNPGPGGWACVIIAEGEARQLSGGDKLTTNNKMELTAAINALSAIYNTERLRNCPVQLNIDSQYVKNGITGWIFGWKKNGWKTAAKKPVLNRELWEKLDSLNSLLNVEWNWVKGHAGVEYNEVCDSLCQSEIAKFE</sequence>
<accession>A0A1T4M638</accession>
<keyword evidence="6 10" id="KW-0479">Metal-binding</keyword>
<dbReference type="GO" id="GO:0004523">
    <property type="term" value="F:RNA-DNA hybrid ribonuclease activity"/>
    <property type="evidence" value="ECO:0007669"/>
    <property type="project" value="UniProtKB-UniRule"/>
</dbReference>
<dbReference type="PROSITE" id="PS50879">
    <property type="entry name" value="RNASE_H_1"/>
    <property type="match status" value="1"/>
</dbReference>
<evidence type="ECO:0000256" key="7">
    <source>
        <dbReference type="ARBA" id="ARBA00022759"/>
    </source>
</evidence>
<dbReference type="EC" id="3.1.26.4" evidence="4 10"/>
<keyword evidence="9 10" id="KW-0460">Magnesium</keyword>
<keyword evidence="8 10" id="KW-0378">Hydrolase</keyword>
<evidence type="ECO:0000313" key="12">
    <source>
        <dbReference type="EMBL" id="SJZ62337.1"/>
    </source>
</evidence>
<dbReference type="GeneID" id="303367030"/>
<name>A0A1T4M638_9SPIR</name>
<feature type="binding site" evidence="10">
    <location>
        <position position="77"/>
    </location>
    <ligand>
        <name>Mg(2+)</name>
        <dbReference type="ChEBI" id="CHEBI:18420"/>
        <label>1</label>
    </ligand>
</feature>
<dbReference type="EMBL" id="FUXC01000003">
    <property type="protein sequence ID" value="SJZ62337.1"/>
    <property type="molecule type" value="Genomic_DNA"/>
</dbReference>
<dbReference type="GO" id="GO:0043137">
    <property type="term" value="P:DNA replication, removal of RNA primer"/>
    <property type="evidence" value="ECO:0007669"/>
    <property type="project" value="TreeGrafter"/>
</dbReference>
<dbReference type="InterPro" id="IPR012337">
    <property type="entry name" value="RNaseH-like_sf"/>
</dbReference>
<comment type="subcellular location">
    <subcellularLocation>
        <location evidence="10">Cytoplasm</location>
    </subcellularLocation>
</comment>
<proteinExistence type="inferred from homology"/>
<dbReference type="InterPro" id="IPR036397">
    <property type="entry name" value="RNaseH_sf"/>
</dbReference>
<evidence type="ECO:0000256" key="2">
    <source>
        <dbReference type="ARBA" id="ARBA00005300"/>
    </source>
</evidence>
<keyword evidence="13" id="KW-1185">Reference proteome</keyword>
<dbReference type="CDD" id="cd09278">
    <property type="entry name" value="RNase_HI_prokaryote_like"/>
    <property type="match status" value="1"/>
</dbReference>
<dbReference type="RefSeq" id="WP_078930604.1">
    <property type="nucleotide sequence ID" value="NZ_CAMCOW010000044.1"/>
</dbReference>
<comment type="similarity">
    <text evidence="2 10">Belongs to the RNase H family.</text>
</comment>
<dbReference type="Gene3D" id="3.30.420.10">
    <property type="entry name" value="Ribonuclease H-like superfamily/Ribonuclease H"/>
    <property type="match status" value="1"/>
</dbReference>
<feature type="binding site" evidence="10">
    <location>
        <position position="141"/>
    </location>
    <ligand>
        <name>Mg(2+)</name>
        <dbReference type="ChEBI" id="CHEBI:18420"/>
        <label>2</label>
    </ligand>
</feature>
<comment type="subunit">
    <text evidence="3 10">Monomer.</text>
</comment>
<evidence type="ECO:0000256" key="6">
    <source>
        <dbReference type="ARBA" id="ARBA00022723"/>
    </source>
</evidence>
<dbReference type="InterPro" id="IPR050092">
    <property type="entry name" value="RNase_H"/>
</dbReference>
<evidence type="ECO:0000256" key="5">
    <source>
        <dbReference type="ARBA" id="ARBA00022722"/>
    </source>
</evidence>
<feature type="binding site" evidence="10">
    <location>
        <position position="12"/>
    </location>
    <ligand>
        <name>Mg(2+)</name>
        <dbReference type="ChEBI" id="CHEBI:18420"/>
        <label>1</label>
    </ligand>
</feature>
<dbReference type="InterPro" id="IPR022892">
    <property type="entry name" value="RNaseHI"/>
</dbReference>
<dbReference type="OrthoDB" id="7845843at2"/>
<dbReference type="PANTHER" id="PTHR10642:SF26">
    <property type="entry name" value="RIBONUCLEASE H1"/>
    <property type="match status" value="1"/>
</dbReference>
<feature type="domain" description="RNase H type-1" evidence="11">
    <location>
        <begin position="3"/>
        <end position="149"/>
    </location>
</feature>
<evidence type="ECO:0000313" key="13">
    <source>
        <dbReference type="Proteomes" id="UP000190395"/>
    </source>
</evidence>
<evidence type="ECO:0000256" key="9">
    <source>
        <dbReference type="ARBA" id="ARBA00022842"/>
    </source>
</evidence>
<dbReference type="STRING" id="225004.SAMN02745152_00769"/>
<evidence type="ECO:0000256" key="8">
    <source>
        <dbReference type="ARBA" id="ARBA00022801"/>
    </source>
</evidence>
<comment type="function">
    <text evidence="10">Endonuclease that specifically degrades the RNA of RNA-DNA hybrids.</text>
</comment>
<dbReference type="Proteomes" id="UP000190395">
    <property type="component" value="Unassembled WGS sequence"/>
</dbReference>
<dbReference type="GO" id="GO:0000287">
    <property type="term" value="F:magnesium ion binding"/>
    <property type="evidence" value="ECO:0007669"/>
    <property type="project" value="UniProtKB-UniRule"/>
</dbReference>
<protein>
    <recommendedName>
        <fullName evidence="4 10">Ribonuclease H</fullName>
        <shortName evidence="10">RNase H</shortName>
        <ecNumber evidence="4 10">3.1.26.4</ecNumber>
    </recommendedName>
</protein>
<feature type="binding site" evidence="10">
    <location>
        <position position="12"/>
    </location>
    <ligand>
        <name>Mg(2+)</name>
        <dbReference type="ChEBI" id="CHEBI:18420"/>
        <label>2</label>
    </ligand>
</feature>
<dbReference type="Pfam" id="PF00075">
    <property type="entry name" value="RNase_H"/>
    <property type="match status" value="1"/>
</dbReference>
<dbReference type="InterPro" id="IPR002156">
    <property type="entry name" value="RNaseH_domain"/>
</dbReference>
<evidence type="ECO:0000256" key="1">
    <source>
        <dbReference type="ARBA" id="ARBA00000077"/>
    </source>
</evidence>
<dbReference type="HAMAP" id="MF_00042">
    <property type="entry name" value="RNase_H"/>
    <property type="match status" value="1"/>
</dbReference>
<dbReference type="PANTHER" id="PTHR10642">
    <property type="entry name" value="RIBONUCLEASE H1"/>
    <property type="match status" value="1"/>
</dbReference>